<sequence length="428" mass="48626">MIKNSYIIVINGIVNEPTSSEFEEKHLIADPRSPYASQYSDGADIAFIIDSSGSISGRNYLREKAFVKAVMMELVKDSTKLNAAVVLYSTRPSVKLDFSQKFNLQRFISTIDNLPLERGYTKIDKALIITSQYIFAHHAVYHRHNVPKIAILITDGKATYSPDFVPLSNASEPLKQKGVRIFAVGVGKGIDKQELLEITERKTDLIISKDFSHLSDLVDDMVTNIRMAIDNPSVRLDEDVGSLFLGRETVLHCIASGWPLPAVKWLMNGKELRKWRFETKLFLLKRIEKENSSICHFTFLKSTQGMLEISPVKLKTSPPMFNTLTTLPPRAEPGGNATLSCEVYGLDYQQLNLYHWKWKFQEVEIKKNTKYNIFYKHQPPKFCQQSKGLAILQITNVSNDDLGQYTCALLLSNTTLTERTFPFMTLVR</sequence>
<dbReference type="PROSITE" id="PS50835">
    <property type="entry name" value="IG_LIKE"/>
    <property type="match status" value="2"/>
</dbReference>
<dbReference type="InterPro" id="IPR013783">
    <property type="entry name" value="Ig-like_fold"/>
</dbReference>
<dbReference type="Proteomes" id="UP001163046">
    <property type="component" value="Unassembled WGS sequence"/>
</dbReference>
<dbReference type="SMART" id="SM00409">
    <property type="entry name" value="IG"/>
    <property type="match status" value="1"/>
</dbReference>
<dbReference type="AlphaFoldDB" id="A0A9X0CX04"/>
<feature type="domain" description="VWFA" evidence="1">
    <location>
        <begin position="44"/>
        <end position="221"/>
    </location>
</feature>
<dbReference type="OrthoDB" id="5983596at2759"/>
<feature type="domain" description="Ig-like" evidence="2">
    <location>
        <begin position="319"/>
        <end position="417"/>
    </location>
</feature>
<dbReference type="PANTHER" id="PTHR24020:SF20">
    <property type="entry name" value="PH DOMAIN-CONTAINING PROTEIN"/>
    <property type="match status" value="1"/>
</dbReference>
<protein>
    <submittedName>
        <fullName evidence="3">Uncharacterized protein</fullName>
    </submittedName>
</protein>
<name>A0A9X0CX04_9CNID</name>
<dbReference type="InterPro" id="IPR050525">
    <property type="entry name" value="ECM_Assembly_Org"/>
</dbReference>
<evidence type="ECO:0000313" key="4">
    <source>
        <dbReference type="Proteomes" id="UP001163046"/>
    </source>
</evidence>
<dbReference type="PANTHER" id="PTHR24020">
    <property type="entry name" value="COLLAGEN ALPHA"/>
    <property type="match status" value="1"/>
</dbReference>
<dbReference type="SMART" id="SM00327">
    <property type="entry name" value="VWA"/>
    <property type="match status" value="1"/>
</dbReference>
<accession>A0A9X0CX04</accession>
<feature type="domain" description="Ig-like" evidence="2">
    <location>
        <begin position="232"/>
        <end position="271"/>
    </location>
</feature>
<dbReference type="CDD" id="cd01450">
    <property type="entry name" value="vWFA_subfamily_ECM"/>
    <property type="match status" value="1"/>
</dbReference>
<dbReference type="SUPFAM" id="SSF53300">
    <property type="entry name" value="vWA-like"/>
    <property type="match status" value="1"/>
</dbReference>
<gene>
    <name evidence="3" type="ORF">OS493_028915</name>
</gene>
<dbReference type="SUPFAM" id="SSF48726">
    <property type="entry name" value="Immunoglobulin"/>
    <property type="match status" value="2"/>
</dbReference>
<dbReference type="EMBL" id="MU826378">
    <property type="protein sequence ID" value="KAJ7377473.1"/>
    <property type="molecule type" value="Genomic_DNA"/>
</dbReference>
<keyword evidence="4" id="KW-1185">Reference proteome</keyword>
<dbReference type="InterPro" id="IPR002035">
    <property type="entry name" value="VWF_A"/>
</dbReference>
<dbReference type="InterPro" id="IPR007110">
    <property type="entry name" value="Ig-like_dom"/>
</dbReference>
<evidence type="ECO:0000313" key="3">
    <source>
        <dbReference type="EMBL" id="KAJ7377473.1"/>
    </source>
</evidence>
<proteinExistence type="predicted"/>
<comment type="caution">
    <text evidence="3">The sequence shown here is derived from an EMBL/GenBank/DDBJ whole genome shotgun (WGS) entry which is preliminary data.</text>
</comment>
<reference evidence="3" key="1">
    <citation type="submission" date="2023-01" db="EMBL/GenBank/DDBJ databases">
        <title>Genome assembly of the deep-sea coral Lophelia pertusa.</title>
        <authorList>
            <person name="Herrera S."/>
            <person name="Cordes E."/>
        </authorList>
    </citation>
    <scope>NUCLEOTIDE SEQUENCE</scope>
    <source>
        <strain evidence="3">USNM1676648</strain>
        <tissue evidence="3">Polyp</tissue>
    </source>
</reference>
<organism evidence="3 4">
    <name type="scientific">Desmophyllum pertusum</name>
    <dbReference type="NCBI Taxonomy" id="174260"/>
    <lineage>
        <taxon>Eukaryota</taxon>
        <taxon>Metazoa</taxon>
        <taxon>Cnidaria</taxon>
        <taxon>Anthozoa</taxon>
        <taxon>Hexacorallia</taxon>
        <taxon>Scleractinia</taxon>
        <taxon>Caryophylliina</taxon>
        <taxon>Caryophylliidae</taxon>
        <taxon>Desmophyllum</taxon>
    </lineage>
</organism>
<evidence type="ECO:0000259" key="2">
    <source>
        <dbReference type="PROSITE" id="PS50835"/>
    </source>
</evidence>
<dbReference type="Gene3D" id="3.40.50.410">
    <property type="entry name" value="von Willebrand factor, type A domain"/>
    <property type="match status" value="1"/>
</dbReference>
<evidence type="ECO:0000259" key="1">
    <source>
        <dbReference type="PROSITE" id="PS50234"/>
    </source>
</evidence>
<dbReference type="InterPro" id="IPR036465">
    <property type="entry name" value="vWFA_dom_sf"/>
</dbReference>
<dbReference type="Gene3D" id="2.60.40.10">
    <property type="entry name" value="Immunoglobulins"/>
    <property type="match status" value="1"/>
</dbReference>
<dbReference type="PROSITE" id="PS50234">
    <property type="entry name" value="VWFA"/>
    <property type="match status" value="1"/>
</dbReference>
<dbReference type="InterPro" id="IPR003599">
    <property type="entry name" value="Ig_sub"/>
</dbReference>
<dbReference type="PRINTS" id="PR00453">
    <property type="entry name" value="VWFADOMAIN"/>
</dbReference>
<dbReference type="InterPro" id="IPR036179">
    <property type="entry name" value="Ig-like_dom_sf"/>
</dbReference>
<dbReference type="Pfam" id="PF00092">
    <property type="entry name" value="VWA"/>
    <property type="match status" value="1"/>
</dbReference>